<dbReference type="InterPro" id="IPR007867">
    <property type="entry name" value="GMC_OxRtase_C"/>
</dbReference>
<dbReference type="Gene3D" id="3.50.50.60">
    <property type="entry name" value="FAD/NAD(P)-binding domain"/>
    <property type="match status" value="1"/>
</dbReference>
<dbReference type="GO" id="GO:0050660">
    <property type="term" value="F:flavin adenine dinucleotide binding"/>
    <property type="evidence" value="ECO:0007669"/>
    <property type="project" value="InterPro"/>
</dbReference>
<comment type="similarity">
    <text evidence="2 7">Belongs to the GMC oxidoreductase family.</text>
</comment>
<feature type="binding site" evidence="6">
    <location>
        <begin position="91"/>
        <end position="94"/>
    </location>
    <ligand>
        <name>FAD</name>
        <dbReference type="ChEBI" id="CHEBI:57692"/>
    </ligand>
</feature>
<dbReference type="PROSITE" id="PS00623">
    <property type="entry name" value="GMC_OXRED_1"/>
    <property type="match status" value="1"/>
</dbReference>
<evidence type="ECO:0000259" key="8">
    <source>
        <dbReference type="PROSITE" id="PS00623"/>
    </source>
</evidence>
<dbReference type="InterPro" id="IPR000172">
    <property type="entry name" value="GMC_OxRdtase_N"/>
</dbReference>
<dbReference type="Pfam" id="PF05199">
    <property type="entry name" value="GMC_oxred_C"/>
    <property type="match status" value="1"/>
</dbReference>
<dbReference type="EMBL" id="LT629746">
    <property type="protein sequence ID" value="SDT29449.1"/>
    <property type="molecule type" value="Genomic_DNA"/>
</dbReference>
<keyword evidence="4 6" id="KW-0274">FAD</keyword>
<evidence type="ECO:0000256" key="4">
    <source>
        <dbReference type="ARBA" id="ARBA00022827"/>
    </source>
</evidence>
<keyword evidence="5" id="KW-0560">Oxidoreductase</keyword>
<evidence type="ECO:0000313" key="12">
    <source>
        <dbReference type="Proteomes" id="UP000182814"/>
    </source>
</evidence>
<evidence type="ECO:0000256" key="1">
    <source>
        <dbReference type="ARBA" id="ARBA00001974"/>
    </source>
</evidence>
<name>A0A0J6HL37_9PSED</name>
<organism evidence="11 12">
    <name type="scientific">Pseudomonas lini</name>
    <dbReference type="NCBI Taxonomy" id="163011"/>
    <lineage>
        <taxon>Bacteria</taxon>
        <taxon>Pseudomonadati</taxon>
        <taxon>Pseudomonadota</taxon>
        <taxon>Gammaproteobacteria</taxon>
        <taxon>Pseudomonadales</taxon>
        <taxon>Pseudomonadaceae</taxon>
        <taxon>Pseudomonas</taxon>
    </lineage>
</organism>
<protein>
    <submittedName>
        <fullName evidence="11">Choline dehydrogenase</fullName>
    </submittedName>
</protein>
<dbReference type="PANTHER" id="PTHR11552">
    <property type="entry name" value="GLUCOSE-METHANOL-CHOLINE GMC OXIDOREDUCTASE"/>
    <property type="match status" value="1"/>
</dbReference>
<feature type="domain" description="Glucose-methanol-choline oxidoreductase N-terminal" evidence="9">
    <location>
        <begin position="253"/>
        <end position="267"/>
    </location>
</feature>
<reference evidence="10 13" key="3">
    <citation type="submission" date="2019-09" db="EMBL/GenBank/DDBJ databases">
        <title>Draft genome sequences of 48 bacterial type strains from the CCUG.</title>
        <authorList>
            <person name="Tunovic T."/>
            <person name="Pineiro-Iglesias B."/>
            <person name="Unosson C."/>
            <person name="Inganas E."/>
            <person name="Ohlen M."/>
            <person name="Cardew S."/>
            <person name="Jensie-Markopoulos S."/>
            <person name="Salva-Serra F."/>
            <person name="Jaen-Luchoro D."/>
            <person name="Karlsson R."/>
            <person name="Svensson-Stadler L."/>
            <person name="Chun J."/>
            <person name="Moore E."/>
        </authorList>
    </citation>
    <scope>NUCLEOTIDE SEQUENCE [LARGE SCALE GENOMIC DNA]</scope>
    <source>
        <strain evidence="10 13">CCUG 51522</strain>
    </source>
</reference>
<dbReference type="PROSITE" id="PS00624">
    <property type="entry name" value="GMC_OXRED_2"/>
    <property type="match status" value="1"/>
</dbReference>
<dbReference type="SUPFAM" id="SSF51905">
    <property type="entry name" value="FAD/NAD(P)-binding domain"/>
    <property type="match status" value="1"/>
</dbReference>
<feature type="domain" description="Glucose-methanol-choline oxidoreductase N-terminal" evidence="8">
    <location>
        <begin position="81"/>
        <end position="104"/>
    </location>
</feature>
<reference evidence="11" key="1">
    <citation type="submission" date="2016-10" db="EMBL/GenBank/DDBJ databases">
        <authorList>
            <person name="de Groot N.N."/>
        </authorList>
    </citation>
    <scope>NUCLEOTIDE SEQUENCE [LARGE SCALE GENOMIC DNA]</scope>
    <source>
        <strain evidence="11">BS3782</strain>
    </source>
</reference>
<dbReference type="EMBL" id="VZPO01000018">
    <property type="protein sequence ID" value="KAB0495981.1"/>
    <property type="molecule type" value="Genomic_DNA"/>
</dbReference>
<dbReference type="PATRIC" id="fig|163011.3.peg.1305"/>
<evidence type="ECO:0000256" key="2">
    <source>
        <dbReference type="ARBA" id="ARBA00010790"/>
    </source>
</evidence>
<dbReference type="SUPFAM" id="SSF54373">
    <property type="entry name" value="FAD-linked reductases, C-terminal domain"/>
    <property type="match status" value="1"/>
</dbReference>
<proteinExistence type="inferred from homology"/>
<evidence type="ECO:0000313" key="11">
    <source>
        <dbReference type="EMBL" id="SDT29449.1"/>
    </source>
</evidence>
<evidence type="ECO:0000256" key="7">
    <source>
        <dbReference type="RuleBase" id="RU003968"/>
    </source>
</evidence>
<dbReference type="Gene3D" id="3.30.560.10">
    <property type="entry name" value="Glucose Oxidase, domain 3"/>
    <property type="match status" value="1"/>
</dbReference>
<sequence>MQIYDYIVVGAGSSGCPVARGLSDDPRNNVLLIEAGPASDRFWVNTPAGMGKLYFNKSLNWSFRTSPMEKLQGRRMYWPRGKLLGGSSSINGMVFIRGHQKDFDGWRALGNPGWGYEDVLPYFKKMEHFERGGDEYRGANGPLWISDPVVKEKSSYDFIEAANRIGIPVTEDMNGALHDGVGFMQHNIQDGQRMSTYRAFIEPVIERPNLTVRTGCELQRVLFEGRTAVGIEVLKSGRLERIYAAREVILSAGSLKTPQMLMLSGIGPRAELEKHAIPEVLNSPGVGQNLQDHFYIHTAFRCTPDSSYNANLVGLRKYWEGFRYLMTRKGYLALGSSQVAAFVKSSPDEDYADLQISFRPMTFQYFPDGTVDVEKHPGLGVSVYQLRPSTTGTVTLRSTNPSDPADYTPNFLSSDYDINAVISGVRWIRKIMNSEPIKSRVVSEELPGPHIRTDEDIYNYLVETGNSAHHQGGTCKMGNDAMAVVDERLRVRGIERLRVVDASIMPFITSGNTNAPSIMIGVKAADLIREDAMARRASSSPVETVG</sequence>
<keyword evidence="3 7" id="KW-0285">Flavoprotein</keyword>
<evidence type="ECO:0000256" key="6">
    <source>
        <dbReference type="PIRSR" id="PIRSR000137-2"/>
    </source>
</evidence>
<keyword evidence="12" id="KW-1185">Reference proteome</keyword>
<evidence type="ECO:0000256" key="3">
    <source>
        <dbReference type="ARBA" id="ARBA00022630"/>
    </source>
</evidence>
<dbReference type="Proteomes" id="UP000182814">
    <property type="component" value="Chromosome I"/>
</dbReference>
<comment type="cofactor">
    <cofactor evidence="1 6">
        <name>FAD</name>
        <dbReference type="ChEBI" id="CHEBI:57692"/>
    </cofactor>
</comment>
<dbReference type="InterPro" id="IPR036188">
    <property type="entry name" value="FAD/NAD-bd_sf"/>
</dbReference>
<evidence type="ECO:0000259" key="9">
    <source>
        <dbReference type="PROSITE" id="PS00624"/>
    </source>
</evidence>
<dbReference type="Proteomes" id="UP000434925">
    <property type="component" value="Unassembled WGS sequence"/>
</dbReference>
<dbReference type="Pfam" id="PF00732">
    <property type="entry name" value="GMC_oxred_N"/>
    <property type="match status" value="1"/>
</dbReference>
<reference evidence="12" key="2">
    <citation type="submission" date="2016-10" db="EMBL/GenBank/DDBJ databases">
        <authorList>
            <person name="Varghese N."/>
            <person name="Submissions S."/>
        </authorList>
    </citation>
    <scope>NUCLEOTIDE SEQUENCE [LARGE SCALE GENOMIC DNA]</scope>
    <source>
        <strain evidence="12">BS3782</strain>
    </source>
</reference>
<gene>
    <name evidence="10" type="ORF">F7R14_30260</name>
    <name evidence="11" type="ORF">SAMN04490191_3818</name>
</gene>
<dbReference type="InterPro" id="IPR012132">
    <property type="entry name" value="GMC_OxRdtase"/>
</dbReference>
<evidence type="ECO:0000313" key="10">
    <source>
        <dbReference type="EMBL" id="KAB0495981.1"/>
    </source>
</evidence>
<dbReference type="AlphaFoldDB" id="A0A0J6HL37"/>
<evidence type="ECO:0000256" key="5">
    <source>
        <dbReference type="ARBA" id="ARBA00023002"/>
    </source>
</evidence>
<evidence type="ECO:0000313" key="13">
    <source>
        <dbReference type="Proteomes" id="UP000434925"/>
    </source>
</evidence>
<dbReference type="RefSeq" id="WP_048393003.1">
    <property type="nucleotide sequence ID" value="NZ_JYLB01000001.1"/>
</dbReference>
<dbReference type="PIRSF" id="PIRSF000137">
    <property type="entry name" value="Alcohol_oxidase"/>
    <property type="match status" value="1"/>
</dbReference>
<dbReference type="GO" id="GO:0016614">
    <property type="term" value="F:oxidoreductase activity, acting on CH-OH group of donors"/>
    <property type="evidence" value="ECO:0007669"/>
    <property type="project" value="InterPro"/>
</dbReference>
<dbReference type="PANTHER" id="PTHR11552:SF147">
    <property type="entry name" value="CHOLINE DEHYDROGENASE, MITOCHONDRIAL"/>
    <property type="match status" value="1"/>
</dbReference>
<accession>A0A0J6HL37</accession>